<proteinExistence type="predicted"/>
<dbReference type="CDD" id="cd12087">
    <property type="entry name" value="TM_EGFR-like"/>
    <property type="match status" value="1"/>
</dbReference>
<protein>
    <submittedName>
        <fullName evidence="3">Uncharacterized protein</fullName>
    </submittedName>
</protein>
<keyword evidence="1" id="KW-1133">Transmembrane helix</keyword>
<keyword evidence="4" id="KW-1185">Reference proteome</keyword>
<keyword evidence="1" id="KW-0812">Transmembrane</keyword>
<dbReference type="OrthoDB" id="2576311at2759"/>
<dbReference type="HOGENOM" id="CLU_053888_2_0_1"/>
<evidence type="ECO:0000256" key="2">
    <source>
        <dbReference type="SAM" id="SignalP"/>
    </source>
</evidence>
<feature type="chain" id="PRO_5002158487" evidence="2">
    <location>
        <begin position="17"/>
        <end position="329"/>
    </location>
</feature>
<dbReference type="AlphaFoldDB" id="A0A0C2WUN3"/>
<evidence type="ECO:0000256" key="1">
    <source>
        <dbReference type="SAM" id="Phobius"/>
    </source>
</evidence>
<keyword evidence="2" id="KW-0732">Signal</keyword>
<keyword evidence="1" id="KW-0472">Membrane</keyword>
<evidence type="ECO:0000313" key="4">
    <source>
        <dbReference type="Proteomes" id="UP000054549"/>
    </source>
</evidence>
<name>A0A0C2WUN3_AMAMK</name>
<dbReference type="Proteomes" id="UP000054549">
    <property type="component" value="Unassembled WGS sequence"/>
</dbReference>
<dbReference type="EMBL" id="KN818298">
    <property type="protein sequence ID" value="KIL60486.1"/>
    <property type="molecule type" value="Genomic_DNA"/>
</dbReference>
<feature type="signal peptide" evidence="2">
    <location>
        <begin position="1"/>
        <end position="16"/>
    </location>
</feature>
<accession>A0A0C2WUN3</accession>
<evidence type="ECO:0000313" key="3">
    <source>
        <dbReference type="EMBL" id="KIL60486.1"/>
    </source>
</evidence>
<gene>
    <name evidence="3" type="ORF">M378DRAFT_918536</name>
</gene>
<reference evidence="3 4" key="1">
    <citation type="submission" date="2014-04" db="EMBL/GenBank/DDBJ databases">
        <title>Evolutionary Origins and Diversification of the Mycorrhizal Mutualists.</title>
        <authorList>
            <consortium name="DOE Joint Genome Institute"/>
            <consortium name="Mycorrhizal Genomics Consortium"/>
            <person name="Kohler A."/>
            <person name="Kuo A."/>
            <person name="Nagy L.G."/>
            <person name="Floudas D."/>
            <person name="Copeland A."/>
            <person name="Barry K.W."/>
            <person name="Cichocki N."/>
            <person name="Veneault-Fourrey C."/>
            <person name="LaButti K."/>
            <person name="Lindquist E.A."/>
            <person name="Lipzen A."/>
            <person name="Lundell T."/>
            <person name="Morin E."/>
            <person name="Murat C."/>
            <person name="Riley R."/>
            <person name="Ohm R."/>
            <person name="Sun H."/>
            <person name="Tunlid A."/>
            <person name="Henrissat B."/>
            <person name="Grigoriev I.V."/>
            <person name="Hibbett D.S."/>
            <person name="Martin F."/>
        </authorList>
    </citation>
    <scope>NUCLEOTIDE SEQUENCE [LARGE SCALE GENOMIC DNA]</scope>
    <source>
        <strain evidence="3 4">Koide BX008</strain>
    </source>
</reference>
<sequence length="329" mass="34914">MALFLAVLTLITTVSALGEADCTVSQYRWTFNSGGSTPCRVAEQLFLPCNTSLTIGPLNSNQFYRGMIPDMNYPCWCNSVFYSLLSACAICQGALLDHWSDFSKGCPRRWMTKYPLTIPARVRVPHWAYLDVQASDVFDPAAAASAVGSESTSPAQGSTTSSAGSSIVTSSIVSPLPASTTASVLSTSSIISNSATLVSSTTSITSSITPTASASSASPSVASSQSGASRRTVIAAGVAGGIVTLGLIAGLFFCHRRRSIKASRKLMTTPYTYTGETPSETRKKPYDPHNDARYLELKELNQSTAGQPSRKRVHVPLDVLNIGKSPSRF</sequence>
<dbReference type="InParanoid" id="A0A0C2WUN3"/>
<feature type="transmembrane region" description="Helical" evidence="1">
    <location>
        <begin position="233"/>
        <end position="254"/>
    </location>
</feature>
<organism evidence="3 4">
    <name type="scientific">Amanita muscaria (strain Koide BX008)</name>
    <dbReference type="NCBI Taxonomy" id="946122"/>
    <lineage>
        <taxon>Eukaryota</taxon>
        <taxon>Fungi</taxon>
        <taxon>Dikarya</taxon>
        <taxon>Basidiomycota</taxon>
        <taxon>Agaricomycotina</taxon>
        <taxon>Agaricomycetes</taxon>
        <taxon>Agaricomycetidae</taxon>
        <taxon>Agaricales</taxon>
        <taxon>Pluteineae</taxon>
        <taxon>Amanitaceae</taxon>
        <taxon>Amanita</taxon>
    </lineage>
</organism>
<dbReference type="STRING" id="946122.A0A0C2WUN3"/>